<name>A0A3N4UVP3_9RHOB</name>
<dbReference type="AlphaFoldDB" id="A0A3N4UVP3"/>
<dbReference type="EMBL" id="RKQK01000004">
    <property type="protein sequence ID" value="RPE64784.1"/>
    <property type="molecule type" value="Genomic_DNA"/>
</dbReference>
<feature type="chain" id="PRO_5018197200" evidence="2">
    <location>
        <begin position="22"/>
        <end position="221"/>
    </location>
</feature>
<reference evidence="4 5" key="1">
    <citation type="submission" date="2018-11" db="EMBL/GenBank/DDBJ databases">
        <title>Genomic Encyclopedia of Type Strains, Phase IV (KMG-IV): sequencing the most valuable type-strain genomes for metagenomic binning, comparative biology and taxonomic classification.</title>
        <authorList>
            <person name="Goeker M."/>
        </authorList>
    </citation>
    <scope>NUCLEOTIDE SEQUENCE [LARGE SCALE GENOMIC DNA]</scope>
    <source>
        <strain evidence="4 5">DSM 104731</strain>
    </source>
</reference>
<feature type="domain" description="Outer membrane protein beta-barrel" evidence="3">
    <location>
        <begin position="14"/>
        <end position="221"/>
    </location>
</feature>
<dbReference type="InterPro" id="IPR011250">
    <property type="entry name" value="OMP/PagP_B-barrel"/>
</dbReference>
<dbReference type="SUPFAM" id="SSF56925">
    <property type="entry name" value="OMPA-like"/>
    <property type="match status" value="1"/>
</dbReference>
<organism evidence="4 5">
    <name type="scientific">Pacificibacter maritimus</name>
    <dbReference type="NCBI Taxonomy" id="762213"/>
    <lineage>
        <taxon>Bacteria</taxon>
        <taxon>Pseudomonadati</taxon>
        <taxon>Pseudomonadota</taxon>
        <taxon>Alphaproteobacteria</taxon>
        <taxon>Rhodobacterales</taxon>
        <taxon>Roseobacteraceae</taxon>
        <taxon>Pacificibacter</taxon>
    </lineage>
</organism>
<dbReference type="InterPro" id="IPR027385">
    <property type="entry name" value="Beta-barrel_OMP"/>
</dbReference>
<keyword evidence="5" id="KW-1185">Reference proteome</keyword>
<keyword evidence="1 2" id="KW-0732">Signal</keyword>
<feature type="signal peptide" evidence="2">
    <location>
        <begin position="1"/>
        <end position="21"/>
    </location>
</feature>
<dbReference type="Pfam" id="PF13505">
    <property type="entry name" value="OMP_b-brl"/>
    <property type="match status" value="1"/>
</dbReference>
<accession>A0A3N4UVP3</accession>
<evidence type="ECO:0000256" key="2">
    <source>
        <dbReference type="SAM" id="SignalP"/>
    </source>
</evidence>
<protein>
    <submittedName>
        <fullName evidence="4">Lipid A oxidase</fullName>
    </submittedName>
</protein>
<evidence type="ECO:0000313" key="5">
    <source>
        <dbReference type="Proteomes" id="UP000269689"/>
    </source>
</evidence>
<evidence type="ECO:0000259" key="3">
    <source>
        <dbReference type="Pfam" id="PF13505"/>
    </source>
</evidence>
<evidence type="ECO:0000313" key="4">
    <source>
        <dbReference type="EMBL" id="RPE64784.1"/>
    </source>
</evidence>
<evidence type="ECO:0000256" key="1">
    <source>
        <dbReference type="ARBA" id="ARBA00022729"/>
    </source>
</evidence>
<sequence length="221" mass="24135">MLKPFYLALMTPIVLSQPSFANPETQISVYGGYQTAPHSGVSGDDPEANWSDEFTAGWDGKSFDAPAYYGARAIRWRSDNWGWGGEFTHAKVLADDSTRAENGYEKFEFTDGLNIITINAMRRWPSAWGEKITPYVGAGLGFAMPHVDIKTTGGTHTFGYQVTGPAVRAIAGASYGINDTWAMFAEYQGTYSMNKVDLDNGGTIETNVITNAVNVGFSYSF</sequence>
<comment type="caution">
    <text evidence="4">The sequence shown here is derived from an EMBL/GenBank/DDBJ whole genome shotgun (WGS) entry which is preliminary data.</text>
</comment>
<dbReference type="Gene3D" id="2.40.160.20">
    <property type="match status" value="1"/>
</dbReference>
<proteinExistence type="predicted"/>
<gene>
    <name evidence="4" type="ORF">EDD53_2545</name>
</gene>
<dbReference type="Proteomes" id="UP000269689">
    <property type="component" value="Unassembled WGS sequence"/>
</dbReference>